<gene>
    <name evidence="1" type="ORF">CWD88_22360</name>
</gene>
<sequence length="64" mass="7260">MVSFFGSRETCRARLRRKRVERARTRRAEHASIAACASVTAACASAYGERSHGRARTFVELRFK</sequence>
<organism evidence="1 2">
    <name type="scientific">Burkholderia pseudomallei</name>
    <name type="common">Pseudomonas pseudomallei</name>
    <dbReference type="NCBI Taxonomy" id="28450"/>
    <lineage>
        <taxon>Bacteria</taxon>
        <taxon>Pseudomonadati</taxon>
        <taxon>Pseudomonadota</taxon>
        <taxon>Betaproteobacteria</taxon>
        <taxon>Burkholderiales</taxon>
        <taxon>Burkholderiaceae</taxon>
        <taxon>Burkholderia</taxon>
        <taxon>pseudomallei group</taxon>
    </lineage>
</organism>
<name>A0AAX0U7M8_BURPE</name>
<evidence type="ECO:0000313" key="2">
    <source>
        <dbReference type="Proteomes" id="UP000231878"/>
    </source>
</evidence>
<dbReference type="EMBL" id="PHRB01000024">
    <property type="protein sequence ID" value="PJO64180.1"/>
    <property type="molecule type" value="Genomic_DNA"/>
</dbReference>
<evidence type="ECO:0000313" key="1">
    <source>
        <dbReference type="EMBL" id="PJO64180.1"/>
    </source>
</evidence>
<accession>A0AAX0U7M8</accession>
<comment type="caution">
    <text evidence="1">The sequence shown here is derived from an EMBL/GenBank/DDBJ whole genome shotgun (WGS) entry which is preliminary data.</text>
</comment>
<evidence type="ECO:0008006" key="3">
    <source>
        <dbReference type="Google" id="ProtNLM"/>
    </source>
</evidence>
<dbReference type="Proteomes" id="UP000231878">
    <property type="component" value="Unassembled WGS sequence"/>
</dbReference>
<proteinExistence type="predicted"/>
<reference evidence="1 2" key="1">
    <citation type="submission" date="2017-11" db="EMBL/GenBank/DDBJ databases">
        <title>Molecular characterization of Burkholderia pseudomallei and closely related isolates from Vietnam.</title>
        <authorList>
            <person name="Ustinov D.V."/>
            <person name="Antonov A.S."/>
            <person name="Avdusheva E.F."/>
            <person name="Shpak I.M."/>
            <person name="Zakharova I.B."/>
            <person name="Thi L.A."/>
            <person name="Teteryatnikova N."/>
            <person name="Lopasteyskaya Y.A."/>
            <person name="Kuzyutina J.A."/>
            <person name="Ngo T.N."/>
            <person name="Victorov D.V."/>
        </authorList>
    </citation>
    <scope>NUCLEOTIDE SEQUENCE [LARGE SCALE GENOMIC DNA]</scope>
    <source>
        <strain evidence="1 2">V1512</strain>
    </source>
</reference>
<dbReference type="AlphaFoldDB" id="A0AAX0U7M8"/>
<protein>
    <recommendedName>
        <fullName evidence="3">Lipoprotein</fullName>
    </recommendedName>
</protein>